<keyword evidence="2" id="KW-1185">Reference proteome</keyword>
<evidence type="ECO:0000313" key="1">
    <source>
        <dbReference type="EMBL" id="PYH75413.1"/>
    </source>
</evidence>
<evidence type="ECO:0000313" key="2">
    <source>
        <dbReference type="Proteomes" id="UP000248340"/>
    </source>
</evidence>
<sequence>VLTINRKDIRGIILLYFLAKIQEILGSACPVQDLFNIAFGISAGKYPSFPSFY</sequence>
<dbReference type="EMBL" id="KZ821800">
    <property type="protein sequence ID" value="PYH75413.1"/>
    <property type="molecule type" value="Genomic_DNA"/>
</dbReference>
<dbReference type="AlphaFoldDB" id="A0A319CAA0"/>
<protein>
    <submittedName>
        <fullName evidence="1">Uncharacterized protein</fullName>
    </submittedName>
</protein>
<accession>A0A319CAA0</accession>
<proteinExistence type="predicted"/>
<dbReference type="OrthoDB" id="194358at2759"/>
<organism evidence="1 2">
    <name type="scientific">Aspergillus uvarum CBS 121591</name>
    <dbReference type="NCBI Taxonomy" id="1448315"/>
    <lineage>
        <taxon>Eukaryota</taxon>
        <taxon>Fungi</taxon>
        <taxon>Dikarya</taxon>
        <taxon>Ascomycota</taxon>
        <taxon>Pezizomycotina</taxon>
        <taxon>Eurotiomycetes</taxon>
        <taxon>Eurotiomycetidae</taxon>
        <taxon>Eurotiales</taxon>
        <taxon>Aspergillaceae</taxon>
        <taxon>Aspergillus</taxon>
        <taxon>Aspergillus subgen. Circumdati</taxon>
    </lineage>
</organism>
<reference evidence="1 2" key="1">
    <citation type="submission" date="2016-12" db="EMBL/GenBank/DDBJ databases">
        <title>The genomes of Aspergillus section Nigri reveals drivers in fungal speciation.</title>
        <authorList>
            <consortium name="DOE Joint Genome Institute"/>
            <person name="Vesth T.C."/>
            <person name="Nybo J."/>
            <person name="Theobald S."/>
            <person name="Brandl J."/>
            <person name="Frisvad J.C."/>
            <person name="Nielsen K.F."/>
            <person name="Lyhne E.K."/>
            <person name="Kogle M.E."/>
            <person name="Kuo A."/>
            <person name="Riley R."/>
            <person name="Clum A."/>
            <person name="Nolan M."/>
            <person name="Lipzen A."/>
            <person name="Salamov A."/>
            <person name="Henrissat B."/>
            <person name="Wiebenga A."/>
            <person name="De Vries R.P."/>
            <person name="Grigoriev I.V."/>
            <person name="Mortensen U.H."/>
            <person name="Andersen M.R."/>
            <person name="Baker S.E."/>
        </authorList>
    </citation>
    <scope>NUCLEOTIDE SEQUENCE [LARGE SCALE GENOMIC DNA]</scope>
    <source>
        <strain evidence="1 2">CBS 121591</strain>
    </source>
</reference>
<name>A0A319CAA0_9EURO</name>
<gene>
    <name evidence="1" type="ORF">BO82DRAFT_298760</name>
</gene>
<dbReference type="VEuPathDB" id="FungiDB:BO82DRAFT_298760"/>
<dbReference type="GeneID" id="37134743"/>
<feature type="non-terminal residue" evidence="1">
    <location>
        <position position="1"/>
    </location>
</feature>
<dbReference type="Proteomes" id="UP000248340">
    <property type="component" value="Unassembled WGS sequence"/>
</dbReference>
<dbReference type="RefSeq" id="XP_025485613.1">
    <property type="nucleotide sequence ID" value="XM_025632002.1"/>
</dbReference>